<dbReference type="Pfam" id="PF00440">
    <property type="entry name" value="TetR_N"/>
    <property type="match status" value="1"/>
</dbReference>
<reference evidence="4 5" key="1">
    <citation type="submission" date="2018-06" db="EMBL/GenBank/DDBJ databases">
        <title>Genomic Encyclopedia of Type Strains, Phase IV (KMG-IV): sequencing the most valuable type-strain genomes for metagenomic binning, comparative biology and taxonomic classification.</title>
        <authorList>
            <person name="Goeker M."/>
        </authorList>
    </citation>
    <scope>NUCLEOTIDE SEQUENCE [LARGE SCALE GENOMIC DNA]</scope>
    <source>
        <strain evidence="4 5">DSM 18048</strain>
    </source>
</reference>
<dbReference type="RefSeq" id="WP_110886203.1">
    <property type="nucleotide sequence ID" value="NZ_QJSX01000005.1"/>
</dbReference>
<dbReference type="PROSITE" id="PS50977">
    <property type="entry name" value="HTH_TETR_2"/>
    <property type="match status" value="1"/>
</dbReference>
<protein>
    <submittedName>
        <fullName evidence="4">TetR family transcriptional regulator</fullName>
    </submittedName>
</protein>
<dbReference type="SUPFAM" id="SSF46689">
    <property type="entry name" value="Homeodomain-like"/>
    <property type="match status" value="1"/>
</dbReference>
<feature type="DNA-binding region" description="H-T-H motif" evidence="2">
    <location>
        <begin position="37"/>
        <end position="56"/>
    </location>
</feature>
<accession>A0A318S8W7</accession>
<proteinExistence type="predicted"/>
<dbReference type="InterPro" id="IPR009057">
    <property type="entry name" value="Homeodomain-like_sf"/>
</dbReference>
<dbReference type="Proteomes" id="UP000248326">
    <property type="component" value="Unassembled WGS sequence"/>
</dbReference>
<dbReference type="InterPro" id="IPR001647">
    <property type="entry name" value="HTH_TetR"/>
</dbReference>
<keyword evidence="5" id="KW-1185">Reference proteome</keyword>
<comment type="caution">
    <text evidence="4">The sequence shown here is derived from an EMBL/GenBank/DDBJ whole genome shotgun (WGS) entry which is preliminary data.</text>
</comment>
<dbReference type="OrthoDB" id="9814703at2"/>
<evidence type="ECO:0000313" key="5">
    <source>
        <dbReference type="Proteomes" id="UP000248326"/>
    </source>
</evidence>
<dbReference type="PRINTS" id="PR00455">
    <property type="entry name" value="HTHTETR"/>
</dbReference>
<dbReference type="Pfam" id="PF17929">
    <property type="entry name" value="TetR_C_34"/>
    <property type="match status" value="1"/>
</dbReference>
<dbReference type="InterPro" id="IPR041483">
    <property type="entry name" value="TetR_C_34"/>
</dbReference>
<dbReference type="GO" id="GO:0003700">
    <property type="term" value="F:DNA-binding transcription factor activity"/>
    <property type="evidence" value="ECO:0007669"/>
    <property type="project" value="TreeGrafter"/>
</dbReference>
<sequence>MVIKQRARNDEDKTARREHILDTAVRLWDERPYDELTMSDLAKTVGLAKGTLYLYFRTKEEVFVAVLERLLWTWFATVDERLDAKEHAAPGEVADLLADTLRGQERMVRLLALLNTVLEQNVNVEVGLKFKADLAERLAITGARLARLLPGLDGPRVLLHMNALVIGLFTVTAETPALKAARDHESLRHLAMDFDTELRFSLAALLGGLTQEV</sequence>
<feature type="domain" description="HTH tetR-type" evidence="3">
    <location>
        <begin position="14"/>
        <end position="74"/>
    </location>
</feature>
<dbReference type="PANTHER" id="PTHR30055:SF178">
    <property type="entry name" value="POSSIBLE TRANSCRIPTIONAL REGULATORY PROTEIN"/>
    <property type="match status" value="1"/>
</dbReference>
<evidence type="ECO:0000259" key="3">
    <source>
        <dbReference type="PROSITE" id="PS50977"/>
    </source>
</evidence>
<evidence type="ECO:0000256" key="1">
    <source>
        <dbReference type="ARBA" id="ARBA00023125"/>
    </source>
</evidence>
<name>A0A318S8W7_9DEIO</name>
<evidence type="ECO:0000256" key="2">
    <source>
        <dbReference type="PROSITE-ProRule" id="PRU00335"/>
    </source>
</evidence>
<dbReference type="GO" id="GO:0000976">
    <property type="term" value="F:transcription cis-regulatory region binding"/>
    <property type="evidence" value="ECO:0007669"/>
    <property type="project" value="TreeGrafter"/>
</dbReference>
<dbReference type="InterPro" id="IPR050109">
    <property type="entry name" value="HTH-type_TetR-like_transc_reg"/>
</dbReference>
<dbReference type="EMBL" id="QJSX01000005">
    <property type="protein sequence ID" value="PYE54407.1"/>
    <property type="molecule type" value="Genomic_DNA"/>
</dbReference>
<gene>
    <name evidence="4" type="ORF">DES52_10544</name>
</gene>
<organism evidence="4 5">
    <name type="scientific">Deinococcus yavapaiensis KR-236</name>
    <dbReference type="NCBI Taxonomy" id="694435"/>
    <lineage>
        <taxon>Bacteria</taxon>
        <taxon>Thermotogati</taxon>
        <taxon>Deinococcota</taxon>
        <taxon>Deinococci</taxon>
        <taxon>Deinococcales</taxon>
        <taxon>Deinococcaceae</taxon>
        <taxon>Deinococcus</taxon>
    </lineage>
</organism>
<dbReference type="AlphaFoldDB" id="A0A318S8W7"/>
<dbReference type="PANTHER" id="PTHR30055">
    <property type="entry name" value="HTH-TYPE TRANSCRIPTIONAL REGULATOR RUTR"/>
    <property type="match status" value="1"/>
</dbReference>
<evidence type="ECO:0000313" key="4">
    <source>
        <dbReference type="EMBL" id="PYE54407.1"/>
    </source>
</evidence>
<keyword evidence="1 2" id="KW-0238">DNA-binding</keyword>
<dbReference type="Gene3D" id="1.10.357.10">
    <property type="entry name" value="Tetracycline Repressor, domain 2"/>
    <property type="match status" value="1"/>
</dbReference>